<dbReference type="OrthoDB" id="1770912at2"/>
<evidence type="ECO:0000313" key="3">
    <source>
        <dbReference type="Proteomes" id="UP000483018"/>
    </source>
</evidence>
<name>A0A7C8HFQ2_9FIRM</name>
<evidence type="ECO:0000313" key="2">
    <source>
        <dbReference type="EMBL" id="KAE9631240.1"/>
    </source>
</evidence>
<sequence length="103" mass="11426">MTLLLTVLAAVITTVVWYTSEKARQLKVGTLCYMFWGASIMWLVDAVFEYMELGAGYFTPAAEAILNDAFLGLSVITLALVIWVAVLLVKDPQNIVKQVLKKN</sequence>
<evidence type="ECO:0000256" key="1">
    <source>
        <dbReference type="SAM" id="Phobius"/>
    </source>
</evidence>
<dbReference type="AlphaFoldDB" id="A0A7C8HFQ2"/>
<dbReference type="EMBL" id="WSLF01000013">
    <property type="protein sequence ID" value="KAE9631240.1"/>
    <property type="molecule type" value="Genomic_DNA"/>
</dbReference>
<reference evidence="2 3" key="1">
    <citation type="submission" date="2019-12" db="EMBL/GenBank/DDBJ databases">
        <title>Defluviitalea raffinosedens, isolated from a biogas fermenter, genome sequencing and characterization.</title>
        <authorList>
            <person name="Rettenmaier R."/>
            <person name="Schneider M."/>
            <person name="Neuhaus K."/>
            <person name="Liebl W."/>
            <person name="Zverlov V."/>
        </authorList>
    </citation>
    <scope>NUCLEOTIDE SEQUENCE [LARGE SCALE GENOMIC DNA]</scope>
    <source>
        <strain evidence="2 3">249c-K6</strain>
    </source>
</reference>
<feature type="transmembrane region" description="Helical" evidence="1">
    <location>
        <begin position="33"/>
        <end position="53"/>
    </location>
</feature>
<organism evidence="2 3">
    <name type="scientific">Defluviitalea raffinosedens</name>
    <dbReference type="NCBI Taxonomy" id="1450156"/>
    <lineage>
        <taxon>Bacteria</taxon>
        <taxon>Bacillati</taxon>
        <taxon>Bacillota</taxon>
        <taxon>Clostridia</taxon>
        <taxon>Lachnospirales</taxon>
        <taxon>Defluviitaleaceae</taxon>
        <taxon>Defluviitalea</taxon>
    </lineage>
</organism>
<protein>
    <submittedName>
        <fullName evidence="2">Uncharacterized protein</fullName>
    </submittedName>
</protein>
<dbReference type="RefSeq" id="WP_158741388.1">
    <property type="nucleotide sequence ID" value="NZ_JAFBEP010000013.1"/>
</dbReference>
<proteinExistence type="predicted"/>
<gene>
    <name evidence="2" type="ORF">GND95_11980</name>
</gene>
<keyword evidence="3" id="KW-1185">Reference proteome</keyword>
<feature type="transmembrane region" description="Helical" evidence="1">
    <location>
        <begin position="65"/>
        <end position="89"/>
    </location>
</feature>
<keyword evidence="1" id="KW-0812">Transmembrane</keyword>
<comment type="caution">
    <text evidence="2">The sequence shown here is derived from an EMBL/GenBank/DDBJ whole genome shotgun (WGS) entry which is preliminary data.</text>
</comment>
<keyword evidence="1" id="KW-1133">Transmembrane helix</keyword>
<keyword evidence="1" id="KW-0472">Membrane</keyword>
<accession>A0A7C8HFQ2</accession>
<dbReference type="Proteomes" id="UP000483018">
    <property type="component" value="Unassembled WGS sequence"/>
</dbReference>